<dbReference type="PATRIC" id="fig|1229276.3.peg.407"/>
<dbReference type="PIRSF" id="PIRSF006755">
    <property type="entry name" value="DTB_synth"/>
    <property type="match status" value="1"/>
</dbReference>
<evidence type="ECO:0000313" key="11">
    <source>
        <dbReference type="Proteomes" id="UP000031802"/>
    </source>
</evidence>
<evidence type="ECO:0000256" key="6">
    <source>
        <dbReference type="ARBA" id="ARBA00022840"/>
    </source>
</evidence>
<evidence type="ECO:0000256" key="5">
    <source>
        <dbReference type="ARBA" id="ARBA00022756"/>
    </source>
</evidence>
<evidence type="ECO:0000256" key="3">
    <source>
        <dbReference type="ARBA" id="ARBA00022723"/>
    </source>
</evidence>
<feature type="binding site" evidence="9">
    <location>
        <position position="39"/>
    </location>
    <ligand>
        <name>substrate</name>
    </ligand>
</feature>
<evidence type="ECO:0000256" key="9">
    <source>
        <dbReference type="HAMAP-Rule" id="MF_00336"/>
    </source>
</evidence>
<dbReference type="eggNOG" id="COG0132">
    <property type="taxonomic scope" value="Bacteria"/>
</dbReference>
<comment type="subunit">
    <text evidence="9">Homodimer.</text>
</comment>
<keyword evidence="6 9" id="KW-0067">ATP-binding</keyword>
<dbReference type="GO" id="GO:0005829">
    <property type="term" value="C:cytosol"/>
    <property type="evidence" value="ECO:0007669"/>
    <property type="project" value="TreeGrafter"/>
</dbReference>
<dbReference type="Gene3D" id="3.40.50.300">
    <property type="entry name" value="P-loop containing nucleotide triphosphate hydrolases"/>
    <property type="match status" value="1"/>
</dbReference>
<evidence type="ECO:0000256" key="2">
    <source>
        <dbReference type="ARBA" id="ARBA00022598"/>
    </source>
</evidence>
<feature type="binding site" evidence="9">
    <location>
        <begin position="15"/>
        <end position="20"/>
    </location>
    <ligand>
        <name>ATP</name>
        <dbReference type="ChEBI" id="CHEBI:30616"/>
    </ligand>
</feature>
<dbReference type="PANTHER" id="PTHR43210">
    <property type="entry name" value="DETHIOBIOTIN SYNTHETASE"/>
    <property type="match status" value="1"/>
</dbReference>
<dbReference type="GO" id="GO:0000287">
    <property type="term" value="F:magnesium ion binding"/>
    <property type="evidence" value="ECO:0007669"/>
    <property type="project" value="UniProtKB-UniRule"/>
</dbReference>
<reference evidence="11" key="1">
    <citation type="submission" date="2014-04" db="EMBL/GenBank/DDBJ databases">
        <title>Whole-Genome optical mapping and complete genome sequence of Sphingobacterium deserti sp. nov., a new spaces isolated from desert in the west of China.</title>
        <authorList>
            <person name="Teng C."/>
            <person name="Zhou Z."/>
            <person name="Li X."/>
            <person name="Chen M."/>
            <person name="Lin M."/>
            <person name="Wang L."/>
            <person name="Su S."/>
            <person name="Zhang C."/>
            <person name="Zhang W."/>
        </authorList>
    </citation>
    <scope>NUCLEOTIDE SEQUENCE [LARGE SCALE GENOMIC DNA]</scope>
    <source>
        <strain evidence="11">ACCC05744</strain>
    </source>
</reference>
<dbReference type="InterPro" id="IPR027417">
    <property type="entry name" value="P-loop_NTPase"/>
</dbReference>
<comment type="similarity">
    <text evidence="9">Belongs to the dethiobiotin synthetase family.</text>
</comment>
<feature type="binding site" evidence="9">
    <location>
        <position position="19"/>
    </location>
    <ligand>
        <name>Mg(2+)</name>
        <dbReference type="ChEBI" id="CHEBI:18420"/>
    </ligand>
</feature>
<dbReference type="OrthoDB" id="9802097at2"/>
<dbReference type="PANTHER" id="PTHR43210:SF2">
    <property type="entry name" value="ATP-DEPENDENT DETHIOBIOTIN SYNTHETASE BIOD 2"/>
    <property type="match status" value="1"/>
</dbReference>
<evidence type="ECO:0000256" key="1">
    <source>
        <dbReference type="ARBA" id="ARBA00022490"/>
    </source>
</evidence>
<dbReference type="RefSeq" id="WP_037494764.1">
    <property type="nucleotide sequence ID" value="NZ_JJMU01000005.1"/>
</dbReference>
<comment type="subcellular location">
    <subcellularLocation>
        <location evidence="9">Cytoplasm</location>
    </subcellularLocation>
</comment>
<comment type="function">
    <text evidence="9">Catalyzes a mechanistically unusual reaction, the ATP-dependent insertion of CO2 between the N7 and N8 nitrogen atoms of 7,8-diaminopelargonic acid (DAPA, also called 7,8-diammoniononanoate) to form a ureido ring.</text>
</comment>
<keyword evidence="7 9" id="KW-0460">Magnesium</keyword>
<feature type="binding site" evidence="9">
    <location>
        <position position="46"/>
    </location>
    <ligand>
        <name>ATP</name>
        <dbReference type="ChEBI" id="CHEBI:30616"/>
    </ligand>
</feature>
<dbReference type="Pfam" id="PF13500">
    <property type="entry name" value="AAA_26"/>
    <property type="match status" value="1"/>
</dbReference>
<feature type="binding site" evidence="9">
    <location>
        <position position="46"/>
    </location>
    <ligand>
        <name>Mg(2+)</name>
        <dbReference type="ChEBI" id="CHEBI:18420"/>
    </ligand>
</feature>
<comment type="caution">
    <text evidence="10">The sequence shown here is derived from an EMBL/GenBank/DDBJ whole genome shotgun (WGS) entry which is preliminary data.</text>
</comment>
<comment type="catalytic activity">
    <reaction evidence="8">
        <text>(7R,8S)-8-amino-7-(carboxyamino)nonanoate + ATP = (4R,5S)-dethiobiotin + ADP + phosphate + H(+)</text>
        <dbReference type="Rhea" id="RHEA:63684"/>
        <dbReference type="ChEBI" id="CHEBI:15378"/>
        <dbReference type="ChEBI" id="CHEBI:30616"/>
        <dbReference type="ChEBI" id="CHEBI:43474"/>
        <dbReference type="ChEBI" id="CHEBI:149470"/>
        <dbReference type="ChEBI" id="CHEBI:149473"/>
        <dbReference type="ChEBI" id="CHEBI:456216"/>
    </reaction>
</comment>
<dbReference type="NCBIfam" id="TIGR00347">
    <property type="entry name" value="bioD"/>
    <property type="match status" value="1"/>
</dbReference>
<keyword evidence="4 9" id="KW-0547">Nucleotide-binding</keyword>
<comment type="caution">
    <text evidence="9">Lacks conserved residue(s) required for the propagation of feature annotation.</text>
</comment>
<comment type="pathway">
    <text evidence="9">Cofactor biosynthesis; biotin biosynthesis; biotin from 7,8-diaminononanoate: step 1/2.</text>
</comment>
<proteinExistence type="inferred from homology"/>
<keyword evidence="2 9" id="KW-0436">Ligase</keyword>
<keyword evidence="11" id="KW-1185">Reference proteome</keyword>
<evidence type="ECO:0000256" key="7">
    <source>
        <dbReference type="ARBA" id="ARBA00022842"/>
    </source>
</evidence>
<dbReference type="CDD" id="cd03109">
    <property type="entry name" value="DTBS"/>
    <property type="match status" value="1"/>
</dbReference>
<organism evidence="10 11">
    <name type="scientific">Sphingobacterium deserti</name>
    <dbReference type="NCBI Taxonomy" id="1229276"/>
    <lineage>
        <taxon>Bacteria</taxon>
        <taxon>Pseudomonadati</taxon>
        <taxon>Bacteroidota</taxon>
        <taxon>Sphingobacteriia</taxon>
        <taxon>Sphingobacteriales</taxon>
        <taxon>Sphingobacteriaceae</taxon>
        <taxon>Sphingobacterium</taxon>
    </lineage>
</organism>
<name>A0A0B8TAG1_9SPHI</name>
<keyword evidence="1 9" id="KW-0963">Cytoplasm</keyword>
<dbReference type="InterPro" id="IPR004472">
    <property type="entry name" value="DTB_synth_BioD"/>
</dbReference>
<protein>
    <recommendedName>
        <fullName evidence="9">ATP-dependent dethiobiotin synthetase BioD</fullName>
        <ecNumber evidence="9">6.3.3.3</ecNumber>
    </recommendedName>
    <alternativeName>
        <fullName evidence="9">DTB synthetase</fullName>
        <shortName evidence="9">DTBS</shortName>
    </alternativeName>
    <alternativeName>
        <fullName evidence="9">Dethiobiotin synthase</fullName>
    </alternativeName>
</protein>
<feature type="binding site" evidence="9">
    <location>
        <position position="101"/>
    </location>
    <ligand>
        <name>Mg(2+)</name>
        <dbReference type="ChEBI" id="CHEBI:18420"/>
    </ligand>
</feature>
<dbReference type="Proteomes" id="UP000031802">
    <property type="component" value="Unassembled WGS sequence"/>
</dbReference>
<dbReference type="SUPFAM" id="SSF52540">
    <property type="entry name" value="P-loop containing nucleoside triphosphate hydrolases"/>
    <property type="match status" value="1"/>
</dbReference>
<feature type="binding site" evidence="9">
    <location>
        <begin position="101"/>
        <end position="104"/>
    </location>
    <ligand>
        <name>ATP</name>
        <dbReference type="ChEBI" id="CHEBI:30616"/>
    </ligand>
</feature>
<dbReference type="GO" id="GO:0004141">
    <property type="term" value="F:dethiobiotin synthase activity"/>
    <property type="evidence" value="ECO:0007669"/>
    <property type="project" value="UniProtKB-UniRule"/>
</dbReference>
<dbReference type="GO" id="GO:0005524">
    <property type="term" value="F:ATP binding"/>
    <property type="evidence" value="ECO:0007669"/>
    <property type="project" value="UniProtKB-UniRule"/>
</dbReference>
<gene>
    <name evidence="9" type="primary">bioD</name>
    <name evidence="10" type="ORF">DI53_0392</name>
</gene>
<evidence type="ECO:0000256" key="4">
    <source>
        <dbReference type="ARBA" id="ARBA00022741"/>
    </source>
</evidence>
<dbReference type="HAMAP" id="MF_00336">
    <property type="entry name" value="BioD"/>
    <property type="match status" value="1"/>
</dbReference>
<dbReference type="EMBL" id="JJMU01000005">
    <property type="protein sequence ID" value="KGE15839.1"/>
    <property type="molecule type" value="Genomic_DNA"/>
</dbReference>
<comment type="cofactor">
    <cofactor evidence="9">
        <name>Mg(2+)</name>
        <dbReference type="ChEBI" id="CHEBI:18420"/>
    </cofactor>
</comment>
<accession>A0A0B8TAG1</accession>
<evidence type="ECO:0000256" key="8">
    <source>
        <dbReference type="ARBA" id="ARBA00047386"/>
    </source>
</evidence>
<dbReference type="STRING" id="1229276.DI53_0392"/>
<dbReference type="GO" id="GO:0009102">
    <property type="term" value="P:biotin biosynthetic process"/>
    <property type="evidence" value="ECO:0007669"/>
    <property type="project" value="UniProtKB-UniRule"/>
</dbReference>
<comment type="catalytic activity">
    <reaction evidence="9">
        <text>(7R,8S)-7,8-diammoniononanoate + CO2 + ATP = (4R,5S)-dethiobiotin + ADP + phosphate + 3 H(+)</text>
        <dbReference type="Rhea" id="RHEA:15805"/>
        <dbReference type="ChEBI" id="CHEBI:15378"/>
        <dbReference type="ChEBI" id="CHEBI:16526"/>
        <dbReference type="ChEBI" id="CHEBI:30616"/>
        <dbReference type="ChEBI" id="CHEBI:43474"/>
        <dbReference type="ChEBI" id="CHEBI:149469"/>
        <dbReference type="ChEBI" id="CHEBI:149473"/>
        <dbReference type="ChEBI" id="CHEBI:456216"/>
        <dbReference type="EC" id="6.3.3.3"/>
    </reaction>
</comment>
<dbReference type="AlphaFoldDB" id="A0A0B8TAG1"/>
<keyword evidence="5 9" id="KW-0093">Biotin biosynthesis</keyword>
<sequence>METVKRWFVTGIGTGIGKTIVSAVLAEHLKADYWKPIQSGDLEQSDSMTIRNAVSYSIRIHPERYQLNTAVSPHQAAEMDNIYMRVSDFSVPESDNHLIVEGAGGLFVPINSKEFMIDLIAKLDLALVVVVRDYLGCINHTILTLQAIVQRKLRVAVVVFNGDFNPWTYAVLLDNIPQNIPFIHVPTLKQVDKQHVKQCADSIGLCDKAQGV</sequence>
<dbReference type="UniPathway" id="UPA00078">
    <property type="reaction ID" value="UER00161"/>
</dbReference>
<dbReference type="EC" id="6.3.3.3" evidence="9"/>
<evidence type="ECO:0000313" key="10">
    <source>
        <dbReference type="EMBL" id="KGE15839.1"/>
    </source>
</evidence>
<keyword evidence="3 9" id="KW-0479">Metal-binding</keyword>
<reference evidence="10 11" key="2">
    <citation type="journal article" date="2015" name="PLoS ONE">
        <title>Whole-Genome Optical Mapping and Finished Genome Sequence of Sphingobacterium deserti sp. nov., a New Species Isolated from the Western Desert of China.</title>
        <authorList>
            <person name="Teng C."/>
            <person name="Zhou Z."/>
            <person name="Molnar I."/>
            <person name="Li X."/>
            <person name="Tang R."/>
            <person name="Chen M."/>
            <person name="Wang L."/>
            <person name="Su S."/>
            <person name="Zhang W."/>
            <person name="Lin M."/>
        </authorList>
    </citation>
    <scope>NUCLEOTIDE SEQUENCE [LARGE SCALE GENOMIC DNA]</scope>
    <source>
        <strain evidence="11">ACCC05744</strain>
    </source>
</reference>
<feature type="active site" evidence="9">
    <location>
        <position position="35"/>
    </location>
</feature>